<evidence type="ECO:0000313" key="2">
    <source>
        <dbReference type="Proteomes" id="UP000216215"/>
    </source>
</evidence>
<dbReference type="RefSeq" id="WP_095489647.1">
    <property type="nucleotide sequence ID" value="NZ_CP088151.1"/>
</dbReference>
<reference evidence="2" key="1">
    <citation type="submission" date="2017-08" db="EMBL/GenBank/DDBJ databases">
        <title>Mesorhizobium wenxinae sp. nov., a novel rhizobial species isolated from root nodules of chickpea (Cicer arietinum L.).</title>
        <authorList>
            <person name="Zhang J."/>
        </authorList>
    </citation>
    <scope>NUCLEOTIDE SEQUENCE [LARGE SCALE GENOMIC DNA]</scope>
    <source>
        <strain evidence="2">USDA 3392</strain>
    </source>
</reference>
<keyword evidence="2" id="KW-1185">Reference proteome</keyword>
<dbReference type="AlphaFoldDB" id="A0AB36R035"/>
<evidence type="ECO:0008006" key="3">
    <source>
        <dbReference type="Google" id="ProtNLM"/>
    </source>
</evidence>
<dbReference type="EMBL" id="NPKI01000051">
    <property type="protein sequence ID" value="PAP97815.1"/>
    <property type="molecule type" value="Genomic_DNA"/>
</dbReference>
<proteinExistence type="predicted"/>
<name>A0AB36R035_9HYPH</name>
<accession>A0AB36R035</accession>
<evidence type="ECO:0000313" key="1">
    <source>
        <dbReference type="EMBL" id="PAP97815.1"/>
    </source>
</evidence>
<gene>
    <name evidence="1" type="ORF">CIT25_35095</name>
</gene>
<protein>
    <recommendedName>
        <fullName evidence="3">Bacteriophage tail tape measure N-terminal domain-containing protein</fullName>
    </recommendedName>
</protein>
<dbReference type="Proteomes" id="UP000216215">
    <property type="component" value="Unassembled WGS sequence"/>
</dbReference>
<comment type="caution">
    <text evidence="1">The sequence shown here is derived from an EMBL/GenBank/DDBJ whole genome shotgun (WGS) entry which is preliminary data.</text>
</comment>
<sequence length="632" mass="66365">MADTSDDHRLVVSLEARIRNYEKAIERAQRETSRRMKGIEDALKGPRAEMGRFEKAGVKMASGFSRSVAKTSATLSSFATGIVAGGAFAAITSLTGALAKARQSLSDFEGIANAARTTGLRTDFFQAISFGALQADVSQEKLNAGLEIFAKNAGLAQQGTGALYSGLKNLNPELLKALLSTHDQNERLRLVADAMKQTTDATKQAALATTVFGKGGIELVRVLDGGAAALDKFKRRAAGLGLIIPDDLLQRAGELDDKLEILSKVIDVNLSQALVHLAPLLVSASEGAARFAQEFNALTNLVNNFTTNPTLDNFLKVINGGAPGGGLIDRAIEGAKNLASEFARSTADIEADIAKVKAILEDLKVQAEAGFEVGLETDRALDNLKGLQEELARTSAAGVSAANAIRAAFAQAFRASENASMAALGAMTGTEGGLPTVTRYGGTSEVAPSGGFTTQQDVNSSGVNVIKPVLDQTAGYTKDTADNVSELDRNTESYIRNLSSVTSSGFQTINTSFANYTDVVKSLLAQGYSLANIDTNMGSNIDTTHGSGQDHMFGDAINPETGGSYISSWGIRKIKKGTYSIGPQDYDKGPGKMGNITVGDINVNGVSDGAEAGRQAAYEFVRTVYGAMSGRV</sequence>
<organism evidence="1 2">
    <name type="scientific">Mesorhizobium mediterraneum</name>
    <dbReference type="NCBI Taxonomy" id="43617"/>
    <lineage>
        <taxon>Bacteria</taxon>
        <taxon>Pseudomonadati</taxon>
        <taxon>Pseudomonadota</taxon>
        <taxon>Alphaproteobacteria</taxon>
        <taxon>Hyphomicrobiales</taxon>
        <taxon>Phyllobacteriaceae</taxon>
        <taxon>Mesorhizobium</taxon>
    </lineage>
</organism>